<dbReference type="Proteomes" id="UP000598174">
    <property type="component" value="Unassembled WGS sequence"/>
</dbReference>
<reference evidence="1" key="1">
    <citation type="submission" date="2021-01" db="EMBL/GenBank/DDBJ databases">
        <title>Whole genome shotgun sequence of Actinoplanes ferrugineus NBRC 15555.</title>
        <authorList>
            <person name="Komaki H."/>
            <person name="Tamura T."/>
        </authorList>
    </citation>
    <scope>NUCLEOTIDE SEQUENCE</scope>
    <source>
        <strain evidence="1">NBRC 15555</strain>
    </source>
</reference>
<dbReference type="AlphaFoldDB" id="A0A919IZQ5"/>
<evidence type="ECO:0000313" key="2">
    <source>
        <dbReference type="Proteomes" id="UP000598174"/>
    </source>
</evidence>
<name>A0A919IZQ5_9ACTN</name>
<evidence type="ECO:0000313" key="1">
    <source>
        <dbReference type="EMBL" id="GIE09729.1"/>
    </source>
</evidence>
<keyword evidence="2" id="KW-1185">Reference proteome</keyword>
<gene>
    <name evidence="1" type="ORF">Afe05nite_15690</name>
</gene>
<protein>
    <submittedName>
        <fullName evidence="1">Uncharacterized protein</fullName>
    </submittedName>
</protein>
<sequence length="145" mass="16076">MLDTPYVNRHIVNQPEDHFYGKDEFYGRRFLYRTTTGEVLVVTVPRVPGGPPYEKPSFDGASGFARQASESWESYPTLRATLESLDSLQTRLYPDAVIPVALAHSASSLPLGTGKSVLTLLAQQNLGMPQDSVSVSRFQFSRPKV</sequence>
<proteinExistence type="predicted"/>
<comment type="caution">
    <text evidence="1">The sequence shown here is derived from an EMBL/GenBank/DDBJ whole genome shotgun (WGS) entry which is preliminary data.</text>
</comment>
<dbReference type="EMBL" id="BOMM01000012">
    <property type="protein sequence ID" value="GIE09729.1"/>
    <property type="molecule type" value="Genomic_DNA"/>
</dbReference>
<accession>A0A919IZQ5</accession>
<organism evidence="1 2">
    <name type="scientific">Paractinoplanes ferrugineus</name>
    <dbReference type="NCBI Taxonomy" id="113564"/>
    <lineage>
        <taxon>Bacteria</taxon>
        <taxon>Bacillati</taxon>
        <taxon>Actinomycetota</taxon>
        <taxon>Actinomycetes</taxon>
        <taxon>Micromonosporales</taxon>
        <taxon>Micromonosporaceae</taxon>
        <taxon>Paractinoplanes</taxon>
    </lineage>
</organism>